<organism evidence="1">
    <name type="scientific">Cucumis melo</name>
    <name type="common">Muskmelon</name>
    <dbReference type="NCBI Taxonomy" id="3656"/>
    <lineage>
        <taxon>Eukaryota</taxon>
        <taxon>Viridiplantae</taxon>
        <taxon>Streptophyta</taxon>
        <taxon>Embryophyta</taxon>
        <taxon>Tracheophyta</taxon>
        <taxon>Spermatophyta</taxon>
        <taxon>Magnoliopsida</taxon>
        <taxon>eudicotyledons</taxon>
        <taxon>Gunneridae</taxon>
        <taxon>Pentapetalae</taxon>
        <taxon>rosids</taxon>
        <taxon>fabids</taxon>
        <taxon>Cucurbitales</taxon>
        <taxon>Cucurbitaceae</taxon>
        <taxon>Benincaseae</taxon>
        <taxon>Cucumis</taxon>
    </lineage>
</organism>
<sequence length="90" mass="10503">MVKFIVVQKQRRVVRAQIKRDAYGDPLTKKLKIRQQPTYVSNKRKCKLMKKKCREEKEALQMGLTNMEDVEMAVVEGNEAFLCLLLNCVT</sequence>
<name>A0A9I9EE57_CUCME</name>
<dbReference type="EnsemblPlants" id="MELO3C032558.2.1">
    <property type="protein sequence ID" value="MELO3C032558.2.1"/>
    <property type="gene ID" value="MELO3C032558.2"/>
</dbReference>
<dbReference type="PANTHER" id="PTHR36709:SF1">
    <property type="entry name" value="OS02G0604100 PROTEIN"/>
    <property type="match status" value="1"/>
</dbReference>
<proteinExistence type="predicted"/>
<accession>A0A9I9EE57</accession>
<protein>
    <submittedName>
        <fullName evidence="1">Uncharacterized protein</fullName>
    </submittedName>
</protein>
<dbReference type="Gramene" id="MELO3C032558.2.1">
    <property type="protein sequence ID" value="MELO3C032558.2.1"/>
    <property type="gene ID" value="MELO3C032558.2"/>
</dbReference>
<evidence type="ECO:0000313" key="1">
    <source>
        <dbReference type="EnsemblPlants" id="MELO3C032558.2.1"/>
    </source>
</evidence>
<dbReference type="PANTHER" id="PTHR36709">
    <property type="entry name" value="OS02G0604100 PROTEIN"/>
    <property type="match status" value="1"/>
</dbReference>
<dbReference type="AlphaFoldDB" id="A0A9I9EE57"/>
<reference evidence="1" key="1">
    <citation type="submission" date="2023-03" db="UniProtKB">
        <authorList>
            <consortium name="EnsemblPlants"/>
        </authorList>
    </citation>
    <scope>IDENTIFICATION</scope>
</reference>